<feature type="transmembrane region" description="Helical" evidence="8">
    <location>
        <begin position="376"/>
        <end position="394"/>
    </location>
</feature>
<dbReference type="Gene3D" id="1.20.5.1890">
    <property type="match status" value="1"/>
</dbReference>
<reference evidence="12" key="1">
    <citation type="journal article" date="2015" name="Nat. Genet.">
        <title>The genome and transcriptome of the zoonotic hookworm Ancylostoma ceylanicum identify infection-specific gene families.</title>
        <authorList>
            <person name="Schwarz E.M."/>
            <person name="Hu Y."/>
            <person name="Antoshechkin I."/>
            <person name="Miller M.M."/>
            <person name="Sternberg P.W."/>
            <person name="Aroian R.V."/>
        </authorList>
    </citation>
    <scope>NUCLEOTIDE SEQUENCE</scope>
    <source>
        <strain evidence="12">HY135</strain>
    </source>
</reference>
<dbReference type="GO" id="GO:0003964">
    <property type="term" value="F:RNA-directed DNA polymerase activity"/>
    <property type="evidence" value="ECO:0007669"/>
    <property type="project" value="UniProtKB-EC"/>
</dbReference>
<comment type="caution">
    <text evidence="11">The sequence shown here is derived from an EMBL/GenBank/DDBJ whole genome shotgun (WGS) entry which is preliminary data.</text>
</comment>
<evidence type="ECO:0000256" key="3">
    <source>
        <dbReference type="ARBA" id="ARBA00022695"/>
    </source>
</evidence>
<dbReference type="GO" id="GO:0042575">
    <property type="term" value="C:DNA polymerase complex"/>
    <property type="evidence" value="ECO:0007669"/>
    <property type="project" value="UniProtKB-ARBA"/>
</dbReference>
<gene>
    <name evidence="11" type="primary">Acey_s0431.g1319</name>
    <name evidence="11" type="ORF">Y032_0431g1319</name>
</gene>
<dbReference type="InterPro" id="IPR021109">
    <property type="entry name" value="Peptidase_aspartic_dom_sf"/>
</dbReference>
<dbReference type="FunFam" id="1.10.340.70:FF:000001">
    <property type="entry name" value="Retrovirus-related Pol polyprotein from transposon gypsy-like Protein"/>
    <property type="match status" value="1"/>
</dbReference>
<feature type="domain" description="Integrase catalytic" evidence="10">
    <location>
        <begin position="2031"/>
        <end position="2190"/>
    </location>
</feature>
<keyword evidence="4" id="KW-0540">Nuclease</keyword>
<dbReference type="PROSITE" id="PS50994">
    <property type="entry name" value="INTEGRASE"/>
    <property type="match status" value="1"/>
</dbReference>
<protein>
    <recommendedName>
        <fullName evidence="1">RNA-directed DNA polymerase</fullName>
        <ecNumber evidence="1">2.7.7.49</ecNumber>
    </recommendedName>
</protein>
<feature type="compositionally biased region" description="Low complexity" evidence="7">
    <location>
        <begin position="363"/>
        <end position="373"/>
    </location>
</feature>
<evidence type="ECO:0000256" key="7">
    <source>
        <dbReference type="SAM" id="MobiDB-lite"/>
    </source>
</evidence>
<evidence type="ECO:0000256" key="2">
    <source>
        <dbReference type="ARBA" id="ARBA00022679"/>
    </source>
</evidence>
<keyword evidence="8" id="KW-0472">Membrane</keyword>
<evidence type="ECO:0000259" key="10">
    <source>
        <dbReference type="PROSITE" id="PS50994"/>
    </source>
</evidence>
<feature type="compositionally biased region" description="Basic and acidic residues" evidence="7">
    <location>
        <begin position="347"/>
        <end position="359"/>
    </location>
</feature>
<keyword evidence="2" id="KW-0808">Transferase</keyword>
<evidence type="ECO:0000313" key="12">
    <source>
        <dbReference type="Proteomes" id="UP000024635"/>
    </source>
</evidence>
<feature type="region of interest" description="Disordered" evidence="7">
    <location>
        <begin position="244"/>
        <end position="373"/>
    </location>
</feature>
<dbReference type="SUPFAM" id="SSF53098">
    <property type="entry name" value="Ribonuclease H-like"/>
    <property type="match status" value="1"/>
</dbReference>
<dbReference type="InterPro" id="IPR050951">
    <property type="entry name" value="Retrovirus_Pol_polyprotein"/>
</dbReference>
<dbReference type="EC" id="2.7.7.49" evidence="1"/>
<evidence type="ECO:0000256" key="6">
    <source>
        <dbReference type="ARBA" id="ARBA00023268"/>
    </source>
</evidence>
<dbReference type="InterPro" id="IPR000477">
    <property type="entry name" value="RT_dom"/>
</dbReference>
<dbReference type="Pfam" id="PF17919">
    <property type="entry name" value="RT_RNaseH_2"/>
    <property type="match status" value="1"/>
</dbReference>
<dbReference type="Pfam" id="PF24664">
    <property type="entry name" value="Monjiviricetes_fusion"/>
    <property type="match status" value="1"/>
</dbReference>
<dbReference type="SUPFAM" id="SSF56672">
    <property type="entry name" value="DNA/RNA polymerases"/>
    <property type="match status" value="1"/>
</dbReference>
<dbReference type="Proteomes" id="UP000024635">
    <property type="component" value="Unassembled WGS sequence"/>
</dbReference>
<dbReference type="InterPro" id="IPR012337">
    <property type="entry name" value="RNaseH-like_sf"/>
</dbReference>
<dbReference type="GO" id="GO:0004519">
    <property type="term" value="F:endonuclease activity"/>
    <property type="evidence" value="ECO:0007669"/>
    <property type="project" value="UniProtKB-KW"/>
</dbReference>
<dbReference type="CDD" id="cd00303">
    <property type="entry name" value="retropepsin_like"/>
    <property type="match status" value="1"/>
</dbReference>
<keyword evidence="8" id="KW-0812">Transmembrane</keyword>
<dbReference type="SUPFAM" id="SSF161008">
    <property type="entry name" value="Viral glycoprotein ectodomain-like"/>
    <property type="match status" value="1"/>
</dbReference>
<dbReference type="InterPro" id="IPR041588">
    <property type="entry name" value="Integrase_H2C2"/>
</dbReference>
<dbReference type="Gene3D" id="3.30.70.270">
    <property type="match status" value="2"/>
</dbReference>
<dbReference type="FunFam" id="3.30.420.10:FF:000032">
    <property type="entry name" value="Retrovirus-related Pol polyprotein from transposon 297-like Protein"/>
    <property type="match status" value="1"/>
</dbReference>
<evidence type="ECO:0000256" key="5">
    <source>
        <dbReference type="ARBA" id="ARBA00022759"/>
    </source>
</evidence>
<evidence type="ECO:0000256" key="8">
    <source>
        <dbReference type="SAM" id="Phobius"/>
    </source>
</evidence>
<accession>A0A016X241</accession>
<dbReference type="InterPro" id="IPR001584">
    <property type="entry name" value="Integrase_cat-core"/>
</dbReference>
<feature type="domain" description="Reverse transcriptase" evidence="9">
    <location>
        <begin position="1464"/>
        <end position="1642"/>
    </location>
</feature>
<dbReference type="Gene3D" id="3.10.10.10">
    <property type="entry name" value="HIV Type 1 Reverse Transcriptase, subunit A, domain 1"/>
    <property type="match status" value="1"/>
</dbReference>
<dbReference type="GO" id="GO:0003676">
    <property type="term" value="F:nucleic acid binding"/>
    <property type="evidence" value="ECO:0007669"/>
    <property type="project" value="InterPro"/>
</dbReference>
<keyword evidence="12" id="KW-1185">Reference proteome</keyword>
<dbReference type="CDD" id="cd09274">
    <property type="entry name" value="RNase_HI_RT_Ty3"/>
    <property type="match status" value="1"/>
</dbReference>
<keyword evidence="6" id="KW-0511">Multifunctional enzyme</keyword>
<dbReference type="STRING" id="53326.A0A016X241"/>
<keyword evidence="5" id="KW-0378">Hydrolase</keyword>
<dbReference type="PANTHER" id="PTHR37984:SF5">
    <property type="entry name" value="PROTEIN NYNRIN-LIKE"/>
    <property type="match status" value="1"/>
</dbReference>
<dbReference type="GO" id="GO:0015074">
    <property type="term" value="P:DNA integration"/>
    <property type="evidence" value="ECO:0007669"/>
    <property type="project" value="InterPro"/>
</dbReference>
<evidence type="ECO:0000256" key="4">
    <source>
        <dbReference type="ARBA" id="ARBA00022722"/>
    </source>
</evidence>
<dbReference type="Gene3D" id="1.10.340.70">
    <property type="match status" value="1"/>
</dbReference>
<feature type="compositionally biased region" description="Polar residues" evidence="7">
    <location>
        <begin position="321"/>
        <end position="333"/>
    </location>
</feature>
<feature type="compositionally biased region" description="Polar residues" evidence="7">
    <location>
        <begin position="254"/>
        <end position="272"/>
    </location>
</feature>
<dbReference type="Gene3D" id="2.40.70.10">
    <property type="entry name" value="Acid Proteases"/>
    <property type="match status" value="1"/>
</dbReference>
<sequence length="2356" mass="268942">MAQSNNANVSGLADHNVRHSEIRFNIADFFLPALQSWPTYNGTNMSIVQFVRELNERANAAEYDESKLARLLPLQLTGAAKIKYDNYENDVKADYRKAVAQLKRDFRNPNYVEIAKSKIYHVKQEPNENVIVFGQRVRDLVADAYAESSQATIEEITCETFTRGLLPDIKIAVMRKRGSAKTFSELQNIAESEQHLQELTRRERGTVDDAMVNAITEAIRNIQMSSNSHTNVVNYSDNERFRQYRDSPHHRRGNNVNDYSYNRPSRFDNNYNRHPRVYNQPFQHENSGYNRDTFYNNPRGRNRRGGFRNGDYYNDNDRNTARQFSRRNNQYSGNRYPINQYRTNSQSRERRVTFEERRRSPSRNQRQTRGTRTNSVIHSMPSLFVALTFITVFFTSVDAMQFKMCGNGKSGFPLAMPQPLNCTLPLENSAVILTKGDVYVENMNPLQFEGIHCFNKSRTVCTSSFFHLTMRVDSDDTITQAIAPDLCKSIAKSKRFYEKPLRRLHSGLYDTGNDITYSYPILGKHCTTTYNVLVEYGEIMSFDGHHMTSNLGIMSGCDITEGKCTKNYGVIVWNPPTNGTRFCKYVKSTSALMYISTNHVVSEEIQAVFHFDNNNITAQQKQKLCIPASAEKMANGAFLHFPNLKISSRSNVREFLKNNASEVRALGESQHRESKTLRLTPYRSKRSITSLTNKGSNATDALLMLSNDEASPEARELAKHRFMNMFTETNNGHLKNSYDQNQYELNVRTQFLSYRLQEQISSNFRYLWTKICHITNVQTRMLSFIAKTDPSIVAKILLDNDDVSALLAGQVLLITQCKTIIADEIIYSNKINGKCYAHTPVRIGRKIYFIKPGSNNELMAQSQAVDCSHSPGSIIKTGNKWITQNGETHVSENTMNLHFQKYNELVFNSAPIFHSELARLQKMISISSKAKSYDGSLHHPNKDHHSDFLDDQLNALAADGLSYATTLEENAKEVLQEGGTIILEAISSRIMFIIIFVIFCIVFIITLGACYYLSCIRIAFRLFCRLFQPKNQKRKQKSKNNSEHRMHTIDNGRIDNDSSHVSNHNVQAEEMELQSGNPSYISATTKFLTYIPIALGFVGSVGANGNASPCFVPIFANGKSLTALFDTGSSITFTSDHVLTHAIKGSLHYEDVPPAKAANGGNIPFLGSSKVTITIGNITKIHKILVTCSKHCPAPFVLGTDFLATLRIPIRMEFDRNRITIGSTIVPITQMITNFENEIYAVKILEDIMIPPRSDNYVIALINATFSDDDEVIGEDIGSDAMPDGIFVGKTLSCPGTTRKFPLRILNTSNSSIKLYCDQRIAKAERIHKSRTRNVFSVHNDTYNDPKQDSCILAKNIRDQIDYIPPEVETESFPMTYRDSNIASLDKICWNNSQLTLEQKSDIIQLVHEYHDIFLSSDGKIGRYNGPIRHRIDLINNANIPKQKPYRVPLEQRTEIARQIQELLDQRIIEKSSSPFCAPIILVRKKDATWRFVVDYRKLNSITKTETYLIPNVQEIIDLTAGKTYYTTVDFKSGFHQIPMKKSHRERTAFQTFLGLYQFITMPMGLKGAPDTFQKIANSLIRELKSCTFAYIDDIVTCSDDFAGHIVDIRELFDRIRSFGMKLRLDKCVFAAQEVEYLGVLISKNGSRINPIRTEKIANFPVPTNVTSVKSFLGMASYFRRFIRNFAEIASPLCQLTTKDHRKFQWRREHQSAFEELKKRLSSAPVLAAPIPGQPYEIHTDASTKAVAGTLLQTNPHNNEIHPIAFVSRCLTKHEKNYAIIELEALAIVFSLEKFRPYVFGAKIKVLTDHSPLRSLLYRTELNGRLAKYQIAIMGYDVTIEYRPGKQNTVSDALSRNPPLENTVNAIVHSQLPTLDEVRAEQEKSPYFTRIQALRSEPEQIAENNDATGNDGTEENTRIVENDEITRNCEAANRKRFCLHNDALFYFDGKNYRLVITNDEQKRKVIEHHHDHIIDGGHKGITKTLAKIRSRFYWKNMNDQIKSFVRNCVICQKVKSPPQYLNREKLGIFPSMNHPFQRVHSDVVGPLPMCINGNMYILIHTCAFTKYVICSAITDQQTKTIAKTFVNDVICRYGVPEILITDRGSNYTSELFKDIVEIIGVKHSLTTAYHHEANGQVERYVKTITDSLTCFVKDSRESWSDFLQLIVFAINTSQNETTGETPFFLMHGRDPKLISDNVFKMPRRTYFDHTSYKMELIHNLTVAWQNNEKRLKSKTEIYKTNYDKSRDTNASFLVGDLVLLRNDDNHPKFTERWQGPYRITKVETPNVSIQLVGDPSKNDTVHLNRVKQFQSRDTFPAMIISDHTATEVLEEVPMAIIAPQRPKRTCRLRHRAILNL</sequence>
<name>A0A016X241_9BILA</name>
<dbReference type="InterPro" id="IPR043502">
    <property type="entry name" value="DNA/RNA_pol_sf"/>
</dbReference>
<dbReference type="OrthoDB" id="5868531at2759"/>
<dbReference type="InterPro" id="IPR043128">
    <property type="entry name" value="Rev_trsase/Diguanyl_cyclase"/>
</dbReference>
<dbReference type="PROSITE" id="PS50878">
    <property type="entry name" value="RT_POL"/>
    <property type="match status" value="1"/>
</dbReference>
<proteinExistence type="predicted"/>
<feature type="compositionally biased region" description="Basic and acidic residues" evidence="7">
    <location>
        <begin position="1040"/>
        <end position="1058"/>
    </location>
</feature>
<feature type="compositionally biased region" description="Polar residues" evidence="7">
    <location>
        <begin position="280"/>
        <end position="295"/>
    </location>
</feature>
<keyword evidence="8" id="KW-1133">Transmembrane helix</keyword>
<feature type="transmembrane region" description="Helical" evidence="8">
    <location>
        <begin position="990"/>
        <end position="1014"/>
    </location>
</feature>
<feature type="region of interest" description="Disordered" evidence="7">
    <location>
        <begin position="1034"/>
        <end position="1060"/>
    </location>
</feature>
<dbReference type="Pfam" id="PF00078">
    <property type="entry name" value="RVT_1"/>
    <property type="match status" value="1"/>
</dbReference>
<dbReference type="SUPFAM" id="SSF50630">
    <property type="entry name" value="Acid proteases"/>
    <property type="match status" value="1"/>
</dbReference>
<dbReference type="Pfam" id="PF00665">
    <property type="entry name" value="rve"/>
    <property type="match status" value="1"/>
</dbReference>
<evidence type="ECO:0000313" key="11">
    <source>
        <dbReference type="EMBL" id="EYC45343.1"/>
    </source>
</evidence>
<dbReference type="Gene3D" id="3.30.420.10">
    <property type="entry name" value="Ribonuclease H-like superfamily/Ribonuclease H"/>
    <property type="match status" value="1"/>
</dbReference>
<keyword evidence="5" id="KW-0255">Endonuclease</keyword>
<dbReference type="CDD" id="cd01647">
    <property type="entry name" value="RT_LTR"/>
    <property type="match status" value="1"/>
</dbReference>
<dbReference type="InterPro" id="IPR041577">
    <property type="entry name" value="RT_RNaseH_2"/>
</dbReference>
<evidence type="ECO:0000259" key="9">
    <source>
        <dbReference type="PROSITE" id="PS50878"/>
    </source>
</evidence>
<dbReference type="Pfam" id="PF17921">
    <property type="entry name" value="Integrase_H2C2"/>
    <property type="match status" value="1"/>
</dbReference>
<organism evidence="11 12">
    <name type="scientific">Ancylostoma ceylanicum</name>
    <dbReference type="NCBI Taxonomy" id="53326"/>
    <lineage>
        <taxon>Eukaryota</taxon>
        <taxon>Metazoa</taxon>
        <taxon>Ecdysozoa</taxon>
        <taxon>Nematoda</taxon>
        <taxon>Chromadorea</taxon>
        <taxon>Rhabditida</taxon>
        <taxon>Rhabditina</taxon>
        <taxon>Rhabditomorpha</taxon>
        <taxon>Strongyloidea</taxon>
        <taxon>Ancylostomatidae</taxon>
        <taxon>Ancylostomatinae</taxon>
        <taxon>Ancylostoma</taxon>
    </lineage>
</organism>
<dbReference type="FunFam" id="3.30.70.270:FF:000026">
    <property type="entry name" value="Transposon Ty3-G Gag-Pol polyprotein"/>
    <property type="match status" value="1"/>
</dbReference>
<dbReference type="PANTHER" id="PTHR37984">
    <property type="entry name" value="PROTEIN CBG26694"/>
    <property type="match status" value="1"/>
</dbReference>
<keyword evidence="3" id="KW-0548">Nucleotidyltransferase</keyword>
<dbReference type="EMBL" id="JARK01000031">
    <property type="protein sequence ID" value="EYC45343.1"/>
    <property type="molecule type" value="Genomic_DNA"/>
</dbReference>
<dbReference type="InterPro" id="IPR036397">
    <property type="entry name" value="RNaseH_sf"/>
</dbReference>
<evidence type="ECO:0000256" key="1">
    <source>
        <dbReference type="ARBA" id="ARBA00012493"/>
    </source>
</evidence>